<evidence type="ECO:0000259" key="8">
    <source>
        <dbReference type="Pfam" id="PF02397"/>
    </source>
</evidence>
<keyword evidence="6" id="KW-0472">Membrane</keyword>
<evidence type="ECO:0000256" key="2">
    <source>
        <dbReference type="ARBA" id="ARBA00006464"/>
    </source>
</evidence>
<feature type="domain" description="Bacterial sugar transferase" evidence="8">
    <location>
        <begin position="21"/>
        <end position="208"/>
    </location>
</feature>
<dbReference type="RefSeq" id="WP_123640746.1">
    <property type="nucleotide sequence ID" value="NZ_ML119081.1"/>
</dbReference>
<dbReference type="PANTHER" id="PTHR30576:SF10">
    <property type="entry name" value="SLL5057 PROTEIN"/>
    <property type="match status" value="1"/>
</dbReference>
<evidence type="ECO:0000256" key="1">
    <source>
        <dbReference type="ARBA" id="ARBA00004141"/>
    </source>
</evidence>
<dbReference type="PANTHER" id="PTHR30576">
    <property type="entry name" value="COLANIC BIOSYNTHESIS UDP-GLUCOSE LIPID CARRIER TRANSFERASE"/>
    <property type="match status" value="1"/>
</dbReference>
<dbReference type="EMBL" id="RDRB01000001">
    <property type="protein sequence ID" value="ROU04340.1"/>
    <property type="molecule type" value="Genomic_DNA"/>
</dbReference>
<evidence type="ECO:0000256" key="6">
    <source>
        <dbReference type="ARBA" id="ARBA00023136"/>
    </source>
</evidence>
<protein>
    <submittedName>
        <fullName evidence="9">Sugar transferase</fullName>
    </submittedName>
</protein>
<comment type="caution">
    <text evidence="9">The sequence shown here is derived from an EMBL/GenBank/DDBJ whole genome shotgun (WGS) entry which is preliminary data.</text>
</comment>
<dbReference type="GO" id="GO:0016780">
    <property type="term" value="F:phosphotransferase activity, for other substituted phosphate groups"/>
    <property type="evidence" value="ECO:0007669"/>
    <property type="project" value="TreeGrafter"/>
</dbReference>
<keyword evidence="5" id="KW-1133">Transmembrane helix</keyword>
<evidence type="ECO:0000313" key="9">
    <source>
        <dbReference type="EMBL" id="ROU04340.1"/>
    </source>
</evidence>
<dbReference type="AlphaFoldDB" id="A0A3N2RA38"/>
<name>A0A3N2RA38_9RHOB</name>
<evidence type="ECO:0000256" key="4">
    <source>
        <dbReference type="ARBA" id="ARBA00022692"/>
    </source>
</evidence>
<organism evidence="9 10">
    <name type="scientific">Histidinibacterium lentulum</name>
    <dbReference type="NCBI Taxonomy" id="2480588"/>
    <lineage>
        <taxon>Bacteria</taxon>
        <taxon>Pseudomonadati</taxon>
        <taxon>Pseudomonadota</taxon>
        <taxon>Alphaproteobacteria</taxon>
        <taxon>Rhodobacterales</taxon>
        <taxon>Paracoccaceae</taxon>
        <taxon>Histidinibacterium</taxon>
    </lineage>
</organism>
<reference evidence="9 10" key="1">
    <citation type="submission" date="2018-10" db="EMBL/GenBank/DDBJ databases">
        <title>Histidinibacterium lentulum gen. nov., sp. nov., a marine bacterium from the culture broth of Picochlorum sp. 122.</title>
        <authorList>
            <person name="Wang G."/>
        </authorList>
    </citation>
    <scope>NUCLEOTIDE SEQUENCE [LARGE SCALE GENOMIC DNA]</scope>
    <source>
        <strain evidence="9 10">B17</strain>
    </source>
</reference>
<gene>
    <name evidence="9" type="ORF">EAT49_02835</name>
</gene>
<dbReference type="Proteomes" id="UP000268016">
    <property type="component" value="Unassembled WGS sequence"/>
</dbReference>
<keyword evidence="3 9" id="KW-0808">Transferase</keyword>
<evidence type="ECO:0000256" key="5">
    <source>
        <dbReference type="ARBA" id="ARBA00022989"/>
    </source>
</evidence>
<dbReference type="InterPro" id="IPR017475">
    <property type="entry name" value="EPS_sugar_tfrase"/>
</dbReference>
<evidence type="ECO:0000313" key="10">
    <source>
        <dbReference type="Proteomes" id="UP000268016"/>
    </source>
</evidence>
<dbReference type="OrthoDB" id="9808602at2"/>
<evidence type="ECO:0000256" key="7">
    <source>
        <dbReference type="ARBA" id="ARBA00023169"/>
    </source>
</evidence>
<comment type="similarity">
    <text evidence="2">Belongs to the bacterial sugar transferase family.</text>
</comment>
<keyword evidence="10" id="KW-1185">Reference proteome</keyword>
<dbReference type="Pfam" id="PF02397">
    <property type="entry name" value="Bac_transf"/>
    <property type="match status" value="1"/>
</dbReference>
<comment type="subcellular location">
    <subcellularLocation>
        <location evidence="1">Membrane</location>
        <topology evidence="1">Multi-pass membrane protein</topology>
    </subcellularLocation>
</comment>
<keyword evidence="7" id="KW-0270">Exopolysaccharide synthesis</keyword>
<evidence type="ECO:0000256" key="3">
    <source>
        <dbReference type="ARBA" id="ARBA00022679"/>
    </source>
</evidence>
<dbReference type="GO" id="GO:0016020">
    <property type="term" value="C:membrane"/>
    <property type="evidence" value="ECO:0007669"/>
    <property type="project" value="UniProtKB-SubCell"/>
</dbReference>
<sequence>MTMTSLDPALLRPAPSRLSAKRYMDIALSSLILLAIWPVMLAIGLAVALTSRGPVFFVQTRVGLNGKTFRMIKFRSMYRDAEARRAEMLAQSDREGLCLKLRQDPRITPVGRVLRRWSLDELPQIFNVLKGDMSLVGPRPALVEEVRAYPEHAHLRHRVRPGITGLWQVSGRADVSFDEMIGLDLAYVRRASVRTDIWVMLRTVGAVLSGKGAY</sequence>
<dbReference type="NCBIfam" id="TIGR03025">
    <property type="entry name" value="EPS_sugtrans"/>
    <property type="match status" value="1"/>
</dbReference>
<dbReference type="GO" id="GO:0000271">
    <property type="term" value="P:polysaccharide biosynthetic process"/>
    <property type="evidence" value="ECO:0007669"/>
    <property type="project" value="UniProtKB-KW"/>
</dbReference>
<dbReference type="InterPro" id="IPR003362">
    <property type="entry name" value="Bact_transf"/>
</dbReference>
<proteinExistence type="inferred from homology"/>
<accession>A0A3N2RA38</accession>
<keyword evidence="4" id="KW-0812">Transmembrane</keyword>